<proteinExistence type="predicted"/>
<keyword evidence="2" id="KW-1185">Reference proteome</keyword>
<dbReference type="AlphaFoldDB" id="A0AAV4UW08"/>
<name>A0AAV4UW08_9ARAC</name>
<protein>
    <submittedName>
        <fullName evidence="1">Uncharacterized protein</fullName>
    </submittedName>
</protein>
<accession>A0AAV4UW08</accession>
<dbReference type="EMBL" id="BPLQ01012004">
    <property type="protein sequence ID" value="GIY61874.1"/>
    <property type="molecule type" value="Genomic_DNA"/>
</dbReference>
<reference evidence="1 2" key="1">
    <citation type="submission" date="2021-06" db="EMBL/GenBank/DDBJ databases">
        <title>Caerostris darwini draft genome.</title>
        <authorList>
            <person name="Kono N."/>
            <person name="Arakawa K."/>
        </authorList>
    </citation>
    <scope>NUCLEOTIDE SEQUENCE [LARGE SCALE GENOMIC DNA]</scope>
</reference>
<comment type="caution">
    <text evidence="1">The sequence shown here is derived from an EMBL/GenBank/DDBJ whole genome shotgun (WGS) entry which is preliminary data.</text>
</comment>
<evidence type="ECO:0000313" key="2">
    <source>
        <dbReference type="Proteomes" id="UP001054837"/>
    </source>
</evidence>
<dbReference type="Proteomes" id="UP001054837">
    <property type="component" value="Unassembled WGS sequence"/>
</dbReference>
<organism evidence="1 2">
    <name type="scientific">Caerostris darwini</name>
    <dbReference type="NCBI Taxonomy" id="1538125"/>
    <lineage>
        <taxon>Eukaryota</taxon>
        <taxon>Metazoa</taxon>
        <taxon>Ecdysozoa</taxon>
        <taxon>Arthropoda</taxon>
        <taxon>Chelicerata</taxon>
        <taxon>Arachnida</taxon>
        <taxon>Araneae</taxon>
        <taxon>Araneomorphae</taxon>
        <taxon>Entelegynae</taxon>
        <taxon>Araneoidea</taxon>
        <taxon>Araneidae</taxon>
        <taxon>Caerostris</taxon>
    </lineage>
</organism>
<evidence type="ECO:0000313" key="1">
    <source>
        <dbReference type="EMBL" id="GIY61874.1"/>
    </source>
</evidence>
<sequence length="126" mass="14492">MKRGLISIELRKRYASCQGGSIGKFVYAPLRVGRQFCALIYGTFRIGGAFMRTLFPLSSAVNCRKRFTDARDWAKGFIFLRFGDEKTRPAILLLMKYWRCSSDLATFAVEQMATKSVEKSYNYEFP</sequence>
<gene>
    <name evidence="1" type="ORF">CDAR_563231</name>
</gene>